<dbReference type="InterPro" id="IPR031982">
    <property type="entry name" value="PilE-like"/>
</dbReference>
<dbReference type="AlphaFoldDB" id="A0A2A2EML0"/>
<dbReference type="GO" id="GO:0043683">
    <property type="term" value="P:type IV pilus assembly"/>
    <property type="evidence" value="ECO:0007669"/>
    <property type="project" value="InterPro"/>
</dbReference>
<evidence type="ECO:0008006" key="3">
    <source>
        <dbReference type="Google" id="ProtNLM"/>
    </source>
</evidence>
<keyword evidence="2" id="KW-1185">Reference proteome</keyword>
<dbReference type="SUPFAM" id="SSF54523">
    <property type="entry name" value="Pili subunits"/>
    <property type="match status" value="1"/>
</dbReference>
<dbReference type="OrthoDB" id="5296638at2"/>
<comment type="caution">
    <text evidence="1">The sequence shown here is derived from an EMBL/GenBank/DDBJ whole genome shotgun (WGS) entry which is preliminary data.</text>
</comment>
<sequence>MITVAIIAILASIAYPSYQRYVQDARRTDGQSGLMQAAQQLERCYTVQASYEDCDFTNASADGIYTISVERTASTFTLTATTAQPDRCNSDLTLNHQGVRSPSECW</sequence>
<organism evidence="1 2">
    <name type="scientific">Halomonas salipaludis</name>
    <dbReference type="NCBI Taxonomy" id="2032625"/>
    <lineage>
        <taxon>Bacteria</taxon>
        <taxon>Pseudomonadati</taxon>
        <taxon>Pseudomonadota</taxon>
        <taxon>Gammaproteobacteria</taxon>
        <taxon>Oceanospirillales</taxon>
        <taxon>Halomonadaceae</taxon>
        <taxon>Halomonas</taxon>
    </lineage>
</organism>
<dbReference type="InterPro" id="IPR045584">
    <property type="entry name" value="Pilin-like"/>
</dbReference>
<dbReference type="Pfam" id="PF16732">
    <property type="entry name" value="ComP_DUS"/>
    <property type="match status" value="1"/>
</dbReference>
<name>A0A2A2EML0_9GAMM</name>
<protein>
    <recommendedName>
        <fullName evidence="3">Type IV pilus assembly protein PilE</fullName>
    </recommendedName>
</protein>
<dbReference type="Gene3D" id="3.30.700.10">
    <property type="entry name" value="Glycoprotein, Type 4 Pilin"/>
    <property type="match status" value="1"/>
</dbReference>
<dbReference type="EMBL" id="NSKB01000011">
    <property type="protein sequence ID" value="PAU74451.1"/>
    <property type="molecule type" value="Genomic_DNA"/>
</dbReference>
<gene>
    <name evidence="1" type="ORF">CK498_22575</name>
</gene>
<evidence type="ECO:0000313" key="2">
    <source>
        <dbReference type="Proteomes" id="UP000217771"/>
    </source>
</evidence>
<reference evidence="1 2" key="1">
    <citation type="submission" date="2017-08" db="EMBL/GenBank/DDBJ databases">
        <title>Halomonas alkalisoli sp. nov., isolated from saline alkaline soil.</title>
        <authorList>
            <person name="Wang D."/>
            <person name="Zhang G."/>
        </authorList>
    </citation>
    <scope>NUCLEOTIDE SEQUENCE [LARGE SCALE GENOMIC DNA]</scope>
    <source>
        <strain evidence="1 2">WRN001</strain>
    </source>
</reference>
<evidence type="ECO:0000313" key="1">
    <source>
        <dbReference type="EMBL" id="PAU74451.1"/>
    </source>
</evidence>
<proteinExistence type="predicted"/>
<accession>A0A2A2EML0</accession>
<dbReference type="Proteomes" id="UP000217771">
    <property type="component" value="Unassembled WGS sequence"/>
</dbReference>